<sequence>MKTRSLGSLQVSEVGLGCNNFGMRCDLAQTQLVVDAALDSGINFFDTADIYGGTNSEVFLGQALGKRRADILIATKFGIKIDDDRPGGARPEYIFKACDDSLQRLGTDYIDLYQIHRPDETVPIAETMGALRELVIQGKVRELGCSNFSVAQLRAAAESIGPQFVSVQNEYSLFARQPETDSVLAECAATHVGLLPYFPLASGMLTGKYRKGQPLPEGTRINAESRWLTDENLTKAEALLAFSEAHGHTLLELAFSWLLARSAVSSVIAGATKPEQVRANVAAASWPLTDDELAQIDALLA</sequence>
<feature type="domain" description="NADP-dependent oxidoreductase" evidence="2">
    <location>
        <begin position="14"/>
        <end position="300"/>
    </location>
</feature>
<proteinExistence type="predicted"/>
<dbReference type="Proteomes" id="UP000520814">
    <property type="component" value="Unassembled WGS sequence"/>
</dbReference>
<dbReference type="GO" id="GO:0016491">
    <property type="term" value="F:oxidoreductase activity"/>
    <property type="evidence" value="ECO:0007669"/>
    <property type="project" value="UniProtKB-KW"/>
</dbReference>
<dbReference type="GO" id="GO:0005829">
    <property type="term" value="C:cytosol"/>
    <property type="evidence" value="ECO:0007669"/>
    <property type="project" value="TreeGrafter"/>
</dbReference>
<comment type="caution">
    <text evidence="3">The sequence shown here is derived from an EMBL/GenBank/DDBJ whole genome shotgun (WGS) entry which is preliminary data.</text>
</comment>
<dbReference type="EMBL" id="JACHGW010000004">
    <property type="protein sequence ID" value="MBB6052102.1"/>
    <property type="molecule type" value="Genomic_DNA"/>
</dbReference>
<dbReference type="CDD" id="cd19084">
    <property type="entry name" value="AKR_AKR11B1-like"/>
    <property type="match status" value="1"/>
</dbReference>
<dbReference type="PANTHER" id="PTHR43364:SF4">
    <property type="entry name" value="NAD(P)-LINKED OXIDOREDUCTASE SUPERFAMILY PROTEIN"/>
    <property type="match status" value="1"/>
</dbReference>
<accession>A0A7W9SSL8</accession>
<dbReference type="SUPFAM" id="SSF51430">
    <property type="entry name" value="NAD(P)-linked oxidoreductase"/>
    <property type="match status" value="1"/>
</dbReference>
<name>A0A7W9SSL8_ARMRO</name>
<dbReference type="InterPro" id="IPR023210">
    <property type="entry name" value="NADP_OxRdtase_dom"/>
</dbReference>
<protein>
    <submittedName>
        <fullName evidence="3">Aryl-alcohol dehydrogenase-like predicted oxidoreductase</fullName>
    </submittedName>
</protein>
<keyword evidence="1" id="KW-0560">Oxidoreductase</keyword>
<dbReference type="InterPro" id="IPR050523">
    <property type="entry name" value="AKR_Detox_Biosynth"/>
</dbReference>
<evidence type="ECO:0000313" key="3">
    <source>
        <dbReference type="EMBL" id="MBB6052102.1"/>
    </source>
</evidence>
<gene>
    <name evidence="3" type="ORF">HNQ39_003923</name>
</gene>
<reference evidence="3 4" key="1">
    <citation type="submission" date="2020-08" db="EMBL/GenBank/DDBJ databases">
        <title>Genomic Encyclopedia of Type Strains, Phase IV (KMG-IV): sequencing the most valuable type-strain genomes for metagenomic binning, comparative biology and taxonomic classification.</title>
        <authorList>
            <person name="Goeker M."/>
        </authorList>
    </citation>
    <scope>NUCLEOTIDE SEQUENCE [LARGE SCALE GENOMIC DNA]</scope>
    <source>
        <strain evidence="3 4">DSM 23562</strain>
    </source>
</reference>
<dbReference type="Gene3D" id="3.20.20.100">
    <property type="entry name" value="NADP-dependent oxidoreductase domain"/>
    <property type="match status" value="1"/>
</dbReference>
<dbReference type="AlphaFoldDB" id="A0A7W9SSL8"/>
<dbReference type="InterPro" id="IPR020471">
    <property type="entry name" value="AKR"/>
</dbReference>
<dbReference type="PRINTS" id="PR00069">
    <property type="entry name" value="ALDKETRDTASE"/>
</dbReference>
<dbReference type="Pfam" id="PF00248">
    <property type="entry name" value="Aldo_ket_red"/>
    <property type="match status" value="1"/>
</dbReference>
<evidence type="ECO:0000259" key="2">
    <source>
        <dbReference type="Pfam" id="PF00248"/>
    </source>
</evidence>
<dbReference type="RefSeq" id="WP_184200498.1">
    <property type="nucleotide sequence ID" value="NZ_JACHGW010000004.1"/>
</dbReference>
<evidence type="ECO:0000313" key="4">
    <source>
        <dbReference type="Proteomes" id="UP000520814"/>
    </source>
</evidence>
<dbReference type="PANTHER" id="PTHR43364">
    <property type="entry name" value="NADH-SPECIFIC METHYLGLYOXAL REDUCTASE-RELATED"/>
    <property type="match status" value="1"/>
</dbReference>
<organism evidence="3 4">
    <name type="scientific">Armatimonas rosea</name>
    <dbReference type="NCBI Taxonomy" id="685828"/>
    <lineage>
        <taxon>Bacteria</taxon>
        <taxon>Bacillati</taxon>
        <taxon>Armatimonadota</taxon>
        <taxon>Armatimonadia</taxon>
        <taxon>Armatimonadales</taxon>
        <taxon>Armatimonadaceae</taxon>
        <taxon>Armatimonas</taxon>
    </lineage>
</organism>
<keyword evidence="4" id="KW-1185">Reference proteome</keyword>
<dbReference type="InterPro" id="IPR036812">
    <property type="entry name" value="NAD(P)_OxRdtase_dom_sf"/>
</dbReference>
<evidence type="ECO:0000256" key="1">
    <source>
        <dbReference type="ARBA" id="ARBA00023002"/>
    </source>
</evidence>